<organism evidence="9">
    <name type="scientific">Percolomonas cosmopolitus</name>
    <dbReference type="NCBI Taxonomy" id="63605"/>
    <lineage>
        <taxon>Eukaryota</taxon>
        <taxon>Discoba</taxon>
        <taxon>Heterolobosea</taxon>
        <taxon>Tetramitia</taxon>
        <taxon>Eutetramitia</taxon>
        <taxon>Percolomonadidae</taxon>
        <taxon>Percolomonas</taxon>
    </lineage>
</organism>
<feature type="compositionally biased region" description="Polar residues" evidence="8">
    <location>
        <begin position="90"/>
        <end position="103"/>
    </location>
</feature>
<comment type="subcellular location">
    <subcellularLocation>
        <location evidence="1">Membrane</location>
    </subcellularLocation>
</comment>
<comment type="similarity">
    <text evidence="7">Belongs to the WD repeat PROPPIN family.</text>
</comment>
<evidence type="ECO:0000256" key="6">
    <source>
        <dbReference type="ARBA" id="ARBA00023288"/>
    </source>
</evidence>
<feature type="compositionally biased region" description="Low complexity" evidence="8">
    <location>
        <begin position="58"/>
        <end position="89"/>
    </location>
</feature>
<reference evidence="9" key="1">
    <citation type="submission" date="2021-01" db="EMBL/GenBank/DDBJ databases">
        <authorList>
            <person name="Corre E."/>
            <person name="Pelletier E."/>
            <person name="Niang G."/>
            <person name="Scheremetjew M."/>
            <person name="Finn R."/>
            <person name="Kale V."/>
            <person name="Holt S."/>
            <person name="Cochrane G."/>
            <person name="Meng A."/>
            <person name="Brown T."/>
            <person name="Cohen L."/>
        </authorList>
    </citation>
    <scope>NUCLEOTIDE SEQUENCE</scope>
    <source>
        <strain evidence="9">WS</strain>
    </source>
</reference>
<evidence type="ECO:0000313" key="9">
    <source>
        <dbReference type="EMBL" id="CAD9079681.1"/>
    </source>
</evidence>
<keyword evidence="4" id="KW-0677">Repeat</keyword>
<protein>
    <submittedName>
        <fullName evidence="9">Uncharacterized protein</fullName>
    </submittedName>
</protein>
<accession>A0A7S1KNX4</accession>
<dbReference type="Gene3D" id="3.10.20.90">
    <property type="entry name" value="Phosphatidylinositol 3-kinase Catalytic Subunit, Chain A, domain 1"/>
    <property type="match status" value="1"/>
</dbReference>
<gene>
    <name evidence="9" type="ORF">PCOS0759_LOCUS2921</name>
</gene>
<keyword evidence="6" id="KW-0449">Lipoprotein</keyword>
<feature type="compositionally biased region" description="Low complexity" evidence="8">
    <location>
        <begin position="156"/>
        <end position="174"/>
    </location>
</feature>
<dbReference type="GO" id="GO:0016020">
    <property type="term" value="C:membrane"/>
    <property type="evidence" value="ECO:0007669"/>
    <property type="project" value="UniProtKB-SubCell"/>
</dbReference>
<dbReference type="Gene3D" id="2.130.10.10">
    <property type="entry name" value="YVTN repeat-like/Quinoprotein amine dehydrogenase"/>
    <property type="match status" value="1"/>
</dbReference>
<feature type="compositionally biased region" description="Polar residues" evidence="8">
    <location>
        <begin position="261"/>
        <end position="275"/>
    </location>
</feature>
<dbReference type="InterPro" id="IPR004241">
    <property type="entry name" value="Atg8-like"/>
</dbReference>
<dbReference type="InterPro" id="IPR015943">
    <property type="entry name" value="WD40/YVTN_repeat-like_dom_sf"/>
</dbReference>
<feature type="compositionally biased region" description="Polar residues" evidence="8">
    <location>
        <begin position="34"/>
        <end position="57"/>
    </location>
</feature>
<keyword evidence="5" id="KW-0472">Membrane</keyword>
<feature type="region of interest" description="Disordered" evidence="8">
    <location>
        <begin position="14"/>
        <end position="192"/>
    </location>
</feature>
<evidence type="ECO:0000256" key="7">
    <source>
        <dbReference type="ARBA" id="ARBA00025740"/>
    </source>
</evidence>
<feature type="compositionally biased region" description="Basic and acidic residues" evidence="8">
    <location>
        <begin position="146"/>
        <end position="155"/>
    </location>
</feature>
<evidence type="ECO:0000256" key="1">
    <source>
        <dbReference type="ARBA" id="ARBA00004370"/>
    </source>
</evidence>
<keyword evidence="3" id="KW-0853">WD repeat</keyword>
<evidence type="ECO:0000256" key="3">
    <source>
        <dbReference type="ARBA" id="ARBA00022574"/>
    </source>
</evidence>
<dbReference type="Pfam" id="PF02991">
    <property type="entry name" value="ATG8"/>
    <property type="match status" value="1"/>
</dbReference>
<dbReference type="AlphaFoldDB" id="A0A7S1KNX4"/>
<evidence type="ECO:0000256" key="2">
    <source>
        <dbReference type="ARBA" id="ARBA00007293"/>
    </source>
</evidence>
<dbReference type="InterPro" id="IPR029071">
    <property type="entry name" value="Ubiquitin-like_domsf"/>
</dbReference>
<dbReference type="InterPro" id="IPR048720">
    <property type="entry name" value="PROPPIN"/>
</dbReference>
<dbReference type="EMBL" id="HBGD01003538">
    <property type="protein sequence ID" value="CAD9079681.1"/>
    <property type="molecule type" value="Transcribed_RNA"/>
</dbReference>
<dbReference type="SUPFAM" id="SSF50978">
    <property type="entry name" value="WD40 repeat-like"/>
    <property type="match status" value="1"/>
</dbReference>
<name>A0A7S1KNX4_9EUKA</name>
<proteinExistence type="inferred from homology"/>
<evidence type="ECO:0000256" key="4">
    <source>
        <dbReference type="ARBA" id="ARBA00022737"/>
    </source>
</evidence>
<comment type="similarity">
    <text evidence="2">Belongs to the ATG8 family.</text>
</comment>
<feature type="compositionally biased region" description="Low complexity" evidence="8">
    <location>
        <begin position="243"/>
        <end position="260"/>
    </location>
</feature>
<dbReference type="Pfam" id="PF21032">
    <property type="entry name" value="PROPPIN"/>
    <property type="match status" value="1"/>
</dbReference>
<dbReference type="PANTHER" id="PTHR11227">
    <property type="entry name" value="WD-REPEAT PROTEIN INTERACTING WITH PHOSPHOINOSIDES WIPI -RELATED"/>
    <property type="match status" value="1"/>
</dbReference>
<feature type="compositionally biased region" description="Basic and acidic residues" evidence="8">
    <location>
        <begin position="105"/>
        <end position="124"/>
    </location>
</feature>
<sequence length="648" mass="71551">MSFLANLLSCGAISRGKKKDAASNASSTDEKLYQPTTDDGQYSYANQNLSSQSGAPQTGTSANNTTTTNQPSTTTATTSSSSSSAAAATMPSNQKQQKTQGDSSDLPHDDNDGKFGNGDREKVLSMEANNHTPQEDDEHVSAGKFQKTERHHDPNELSMESSSLTSSSTSNSKSGNTISDVSSSTNSTDGQAPQKSFIIHLIDTIKPSVSKLSSAPPCLSFCGGDIFVAEHLSAYIVPEEDSTSAGATSSQSSLDSSNTAGSRSSMDSLSSKTPVRTKSVIRKLHRDAGHTELQHETADLRGAVLEMQLIKDYLIVCYAENKVEVRHRSNLELVQQIKTRDTLMSCCFDANVFACLHHGQHKGTITIHDLHEPENPKQTHLKAHRQPVKRFCFNLDGSLLASTSRYATTIKLFNTMNQQKIKEMRRGYKTANIYNMVFSADSQVLAAFSNLGLHLFSLGHDERLSNTFSSLYALSYMGASIYGSEWAAIEDNRFKDMFGYAQFEWGSHTRLHYFSFTGHHFAISFENTKDKNAPPVLVKTQLNEIFDAPKKKRKFLKFPDRLPLMVTPRARQTDIPVVCHNKMLIPKHMTCDQLRIVIGKQLRRTTHQLRVWIGGAVRAGYLPVQTLFDTHKEESGFLVVEYDFGGEA</sequence>
<dbReference type="SUPFAM" id="SSF54236">
    <property type="entry name" value="Ubiquitin-like"/>
    <property type="match status" value="1"/>
</dbReference>
<evidence type="ECO:0000256" key="8">
    <source>
        <dbReference type="SAM" id="MobiDB-lite"/>
    </source>
</evidence>
<feature type="compositionally biased region" description="Polar residues" evidence="8">
    <location>
        <begin position="175"/>
        <end position="192"/>
    </location>
</feature>
<dbReference type="InterPro" id="IPR036322">
    <property type="entry name" value="WD40_repeat_dom_sf"/>
</dbReference>
<evidence type="ECO:0000256" key="5">
    <source>
        <dbReference type="ARBA" id="ARBA00023136"/>
    </source>
</evidence>
<feature type="region of interest" description="Disordered" evidence="8">
    <location>
        <begin position="243"/>
        <end position="275"/>
    </location>
</feature>